<reference evidence="9" key="1">
    <citation type="submission" date="2022-06" db="EMBL/GenBank/DDBJ databases">
        <title>Isolation and Genomics of Futiania mangrovii gen. nov., sp. nov., a Rare and Metabolically-versatile member in the Class Alphaproteobacteria.</title>
        <authorList>
            <person name="Liu L."/>
            <person name="Huang W.-C."/>
            <person name="Pan J."/>
            <person name="Li J."/>
            <person name="Huang Y."/>
            <person name="Du H."/>
            <person name="Liu Y."/>
            <person name="Li M."/>
        </authorList>
    </citation>
    <scope>NUCLEOTIDE SEQUENCE</scope>
    <source>
        <strain evidence="9">FT118</strain>
    </source>
</reference>
<dbReference type="RefSeq" id="WP_269331696.1">
    <property type="nucleotide sequence ID" value="NZ_JAMZFT010000001.1"/>
</dbReference>
<comment type="subcellular location">
    <subcellularLocation>
        <location evidence="1">Cell membrane</location>
        <topology evidence="1">Multi-pass membrane protein</topology>
    </subcellularLocation>
</comment>
<evidence type="ECO:0000256" key="3">
    <source>
        <dbReference type="ARBA" id="ARBA00022475"/>
    </source>
</evidence>
<feature type="transmembrane region" description="Helical" evidence="7">
    <location>
        <begin position="655"/>
        <end position="675"/>
    </location>
</feature>
<dbReference type="PANTHER" id="PTHR30489">
    <property type="entry name" value="LIPOPROTEIN-RELEASING SYSTEM TRANSMEMBRANE PROTEIN LOLE"/>
    <property type="match status" value="1"/>
</dbReference>
<evidence type="ECO:0000256" key="2">
    <source>
        <dbReference type="ARBA" id="ARBA00005236"/>
    </source>
</evidence>
<feature type="transmembrane region" description="Helical" evidence="7">
    <location>
        <begin position="269"/>
        <end position="291"/>
    </location>
</feature>
<accession>A0A9J6PDH6</accession>
<dbReference type="GO" id="GO:0044874">
    <property type="term" value="P:lipoprotein localization to outer membrane"/>
    <property type="evidence" value="ECO:0007669"/>
    <property type="project" value="TreeGrafter"/>
</dbReference>
<proteinExistence type="inferred from homology"/>
<dbReference type="Pfam" id="PF02687">
    <property type="entry name" value="FtsX"/>
    <property type="match status" value="2"/>
</dbReference>
<feature type="transmembrane region" description="Helical" evidence="7">
    <location>
        <begin position="702"/>
        <end position="732"/>
    </location>
</feature>
<feature type="transmembrane region" description="Helical" evidence="7">
    <location>
        <begin position="20"/>
        <end position="40"/>
    </location>
</feature>
<feature type="transmembrane region" description="Helical" evidence="7">
    <location>
        <begin position="434"/>
        <end position="454"/>
    </location>
</feature>
<comment type="similarity">
    <text evidence="2">Belongs to the ABC-4 integral membrane protein family. LolC/E subfamily.</text>
</comment>
<keyword evidence="6 7" id="KW-0472">Membrane</keyword>
<keyword evidence="3" id="KW-1003">Cell membrane</keyword>
<feature type="transmembrane region" description="Helical" evidence="7">
    <location>
        <begin position="361"/>
        <end position="381"/>
    </location>
</feature>
<organism evidence="9 10">
    <name type="scientific">Futiania mangrovi</name>
    <dbReference type="NCBI Taxonomy" id="2959716"/>
    <lineage>
        <taxon>Bacteria</taxon>
        <taxon>Pseudomonadati</taxon>
        <taxon>Pseudomonadota</taxon>
        <taxon>Alphaproteobacteria</taxon>
        <taxon>Futianiales</taxon>
        <taxon>Futianiaceae</taxon>
        <taxon>Futiania</taxon>
    </lineage>
</organism>
<evidence type="ECO:0000313" key="10">
    <source>
        <dbReference type="Proteomes" id="UP001055804"/>
    </source>
</evidence>
<evidence type="ECO:0000256" key="6">
    <source>
        <dbReference type="ARBA" id="ARBA00023136"/>
    </source>
</evidence>
<feature type="transmembrane region" description="Helical" evidence="7">
    <location>
        <begin position="312"/>
        <end position="336"/>
    </location>
</feature>
<evidence type="ECO:0000256" key="4">
    <source>
        <dbReference type="ARBA" id="ARBA00022692"/>
    </source>
</evidence>
<dbReference type="PANTHER" id="PTHR30489:SF0">
    <property type="entry name" value="LIPOPROTEIN-RELEASING SYSTEM TRANSMEMBRANE PROTEIN LOLE"/>
    <property type="match status" value="1"/>
</dbReference>
<protein>
    <submittedName>
        <fullName evidence="9">FtsX-like permease family protein</fullName>
    </submittedName>
</protein>
<feature type="domain" description="ABC3 transporter permease C-terminal" evidence="8">
    <location>
        <begin position="661"/>
        <end position="774"/>
    </location>
</feature>
<evidence type="ECO:0000256" key="5">
    <source>
        <dbReference type="ARBA" id="ARBA00022989"/>
    </source>
</evidence>
<evidence type="ECO:0000259" key="8">
    <source>
        <dbReference type="Pfam" id="PF02687"/>
    </source>
</evidence>
<dbReference type="EMBL" id="JAMZFT010000001">
    <property type="protein sequence ID" value="MCP1335763.1"/>
    <property type="molecule type" value="Genomic_DNA"/>
</dbReference>
<dbReference type="Proteomes" id="UP001055804">
    <property type="component" value="Unassembled WGS sequence"/>
</dbReference>
<feature type="domain" description="ABC3 transporter permease C-terminal" evidence="8">
    <location>
        <begin position="269"/>
        <end position="389"/>
    </location>
</feature>
<name>A0A9J6PDH6_9PROT</name>
<feature type="transmembrane region" description="Helical" evidence="7">
    <location>
        <begin position="752"/>
        <end position="770"/>
    </location>
</feature>
<dbReference type="InterPro" id="IPR003838">
    <property type="entry name" value="ABC3_permease_C"/>
</dbReference>
<sequence length="787" mass="85748">MRALDRKLLRDLSRLRGQVLAVALVVASGVAVLVMSLTSIEALEETAEAYYEAFDFADVFAVLTRAPERIAVRAAEIDGVRTVETRIVETATLDVPGFGEPVVGQLVSLPERGAARLNRLAVRQGRLAEPGRSDEVVLAEPFAEAHGLRPGDTLAAILNGRKRTLRVVGTALSPEYVYALGPGQLMPDEKRFGVLWMGRGALEAAFDLDGAFNEISLALMPDARTPTVIAALDRLLEPYGGLGAYARAEQLSNWFLMNEIAQLRSMARILPTIFLVVAAFLTHMVLARLIATERAEIGLMKAFGYSNLEVGWHYAKLVILMTGIGILLGWAAGAWLGRYNTEVYAQFYRFPFLYFRPGPSGFAIAAVVSLGAALAGSLGAVSRAARLPPAEAMRPPAPPRYRKTRLHGPALERWIDQPTRIFLRQLARWPVRSALTVSGIGMSVAVLVTSMQWLDAIDRMVDITFHEQQRLDMTVGFAETKPRSAVWSFERLPGVLAAEPGRYVAVTFHAGPRTHRGGIQGIVEEPRLNLLYDVERGAVAPPPEGLLLSSTLARKLGVDAGDLVRVEVREGRRPVHDLPVTAIIETFIGTPAYMRIGALDRLMREGPRAEQVHLLVDPLYVSAIHAELKELPAVAGVTIRKAAVQTFHQTLGDTLLIYVSFFVVFACTLAFGVVYNSARISLSERGRELATLRVLGFTRGEIAYILLGEVAVLVFLALPAGCIAGYGLAALIVAGFETELFRVPLVVAPATYGWAVLIGLAATAASAYLVRWRLDRLDLISVLKTRE</sequence>
<comment type="caution">
    <text evidence="9">The sequence shown here is derived from an EMBL/GenBank/DDBJ whole genome shotgun (WGS) entry which is preliminary data.</text>
</comment>
<gene>
    <name evidence="9" type="ORF">NJQ99_05010</name>
</gene>
<keyword evidence="10" id="KW-1185">Reference proteome</keyword>
<evidence type="ECO:0000256" key="7">
    <source>
        <dbReference type="SAM" id="Phobius"/>
    </source>
</evidence>
<keyword evidence="5 7" id="KW-1133">Transmembrane helix</keyword>
<keyword evidence="4 7" id="KW-0812">Transmembrane</keyword>
<evidence type="ECO:0000256" key="1">
    <source>
        <dbReference type="ARBA" id="ARBA00004651"/>
    </source>
</evidence>
<dbReference type="InterPro" id="IPR051447">
    <property type="entry name" value="Lipoprotein-release_system"/>
</dbReference>
<dbReference type="GO" id="GO:0098797">
    <property type="term" value="C:plasma membrane protein complex"/>
    <property type="evidence" value="ECO:0007669"/>
    <property type="project" value="TreeGrafter"/>
</dbReference>
<dbReference type="AlphaFoldDB" id="A0A9J6PDH6"/>
<evidence type="ECO:0000313" key="9">
    <source>
        <dbReference type="EMBL" id="MCP1335763.1"/>
    </source>
</evidence>